<dbReference type="EMBL" id="LXWW01000085">
    <property type="protein sequence ID" value="OAO16373.1"/>
    <property type="molecule type" value="Genomic_DNA"/>
</dbReference>
<dbReference type="AlphaFoldDB" id="A0A196SH71"/>
<keyword evidence="2" id="KW-1185">Reference proteome</keyword>
<evidence type="ECO:0000313" key="2">
    <source>
        <dbReference type="Proteomes" id="UP000078348"/>
    </source>
</evidence>
<accession>A0A196SH71</accession>
<sequence>METASIPEGFPKFDIDLNSDKYKHMTEAVMENENRRGVKLMQAEKNSLSHSVDLVTSFYTLRMEGREGMVVVSVGDHDEREFELPMLGLTSLHPIVYSIHSTNHKSAISNDSASKEQYNEIPVLNVDSVAEVTTVMNDLIRKSGVSIDTVFMDLRDNDWTVMKELIPQYCLMVRQYIVITSGDVSPAFQNIKEMKEYFRESGYTYSRIASDPMVRVFMKE</sequence>
<organism evidence="1 2">
    <name type="scientific">Blastocystis sp. subtype 1 (strain ATCC 50177 / NandII)</name>
    <dbReference type="NCBI Taxonomy" id="478820"/>
    <lineage>
        <taxon>Eukaryota</taxon>
        <taxon>Sar</taxon>
        <taxon>Stramenopiles</taxon>
        <taxon>Bigyra</taxon>
        <taxon>Opalozoa</taxon>
        <taxon>Opalinata</taxon>
        <taxon>Blastocystidae</taxon>
        <taxon>Blastocystis</taxon>
    </lineage>
</organism>
<comment type="caution">
    <text evidence="1">The sequence shown here is derived from an EMBL/GenBank/DDBJ whole genome shotgun (WGS) entry which is preliminary data.</text>
</comment>
<gene>
    <name evidence="1" type="ORF">AV274_1904</name>
</gene>
<reference evidence="1 2" key="1">
    <citation type="submission" date="2016-05" db="EMBL/GenBank/DDBJ databases">
        <title>Nuclear genome of Blastocystis sp. subtype 1 NandII.</title>
        <authorList>
            <person name="Gentekaki E."/>
            <person name="Curtis B."/>
            <person name="Stairs C."/>
            <person name="Eme L."/>
            <person name="Herman E."/>
            <person name="Klimes V."/>
            <person name="Arias M.C."/>
            <person name="Elias M."/>
            <person name="Hilliou F."/>
            <person name="Klute M."/>
            <person name="Malik S.-B."/>
            <person name="Pightling A."/>
            <person name="Rachubinski R."/>
            <person name="Salas D."/>
            <person name="Schlacht A."/>
            <person name="Suga H."/>
            <person name="Archibald J."/>
            <person name="Ball S.G."/>
            <person name="Clark G."/>
            <person name="Dacks J."/>
            <person name="Van Der Giezen M."/>
            <person name="Tsaousis A."/>
            <person name="Roger A."/>
        </authorList>
    </citation>
    <scope>NUCLEOTIDE SEQUENCE [LARGE SCALE GENOMIC DNA]</scope>
    <source>
        <strain evidence="2">ATCC 50177 / NandII</strain>
    </source>
</reference>
<name>A0A196SH71_BLAHN</name>
<dbReference type="Proteomes" id="UP000078348">
    <property type="component" value="Unassembled WGS sequence"/>
</dbReference>
<protein>
    <submittedName>
        <fullName evidence="1">Uncharacterized protein</fullName>
    </submittedName>
</protein>
<evidence type="ECO:0000313" key="1">
    <source>
        <dbReference type="EMBL" id="OAO16373.1"/>
    </source>
</evidence>
<proteinExistence type="predicted"/>